<reference evidence="1 2" key="1">
    <citation type="submission" date="2021-01" db="EMBL/GenBank/DDBJ databases">
        <title>Whole genome shotgun sequence of Actinoplanes durhamensis NBRC 14914.</title>
        <authorList>
            <person name="Komaki H."/>
            <person name="Tamura T."/>
        </authorList>
    </citation>
    <scope>NUCLEOTIDE SEQUENCE [LARGE SCALE GENOMIC DNA]</scope>
    <source>
        <strain evidence="1 2">NBRC 14914</strain>
    </source>
</reference>
<dbReference type="Proteomes" id="UP000637628">
    <property type="component" value="Unassembled WGS sequence"/>
</dbReference>
<accession>A0ABQ3YU97</accession>
<dbReference type="EMBL" id="BOML01000021">
    <property type="protein sequence ID" value="GIE01133.1"/>
    <property type="molecule type" value="Genomic_DNA"/>
</dbReference>
<gene>
    <name evidence="1" type="ORF">Adu01nite_24830</name>
</gene>
<protein>
    <submittedName>
        <fullName evidence="1">Uncharacterized protein</fullName>
    </submittedName>
</protein>
<sequence length="55" mass="5991">MGRILSAQPRVPAKGTQASTELHATNRRAATLPLDHIARPADMANPQWSFLIVGR</sequence>
<organism evidence="1 2">
    <name type="scientific">Paractinoplanes durhamensis</name>
    <dbReference type="NCBI Taxonomy" id="113563"/>
    <lineage>
        <taxon>Bacteria</taxon>
        <taxon>Bacillati</taxon>
        <taxon>Actinomycetota</taxon>
        <taxon>Actinomycetes</taxon>
        <taxon>Micromonosporales</taxon>
        <taxon>Micromonosporaceae</taxon>
        <taxon>Paractinoplanes</taxon>
    </lineage>
</organism>
<keyword evidence="2" id="KW-1185">Reference proteome</keyword>
<evidence type="ECO:0000313" key="2">
    <source>
        <dbReference type="Proteomes" id="UP000637628"/>
    </source>
</evidence>
<comment type="caution">
    <text evidence="1">The sequence shown here is derived from an EMBL/GenBank/DDBJ whole genome shotgun (WGS) entry which is preliminary data.</text>
</comment>
<evidence type="ECO:0000313" key="1">
    <source>
        <dbReference type="EMBL" id="GIE01133.1"/>
    </source>
</evidence>
<proteinExistence type="predicted"/>
<name>A0ABQ3YU97_9ACTN</name>